<dbReference type="AlphaFoldDB" id="A0A443RXZ7"/>
<comment type="similarity">
    <text evidence="2">Belongs to the PGAP2 family.</text>
</comment>
<keyword evidence="7 8" id="KW-0472">Membrane</keyword>
<evidence type="ECO:0000256" key="6">
    <source>
        <dbReference type="ARBA" id="ARBA00023034"/>
    </source>
</evidence>
<dbReference type="Proteomes" id="UP000288716">
    <property type="component" value="Unassembled WGS sequence"/>
</dbReference>
<sequence length="139" mass="15185">MAETQSNKERFGSFLVDKSRLQSLTVGAALLPLCAFVFCVFWSVAVHFNASTSTHCNVANLLPSVSAATGSFTPQKYVWKIAICVHTVPRLLVSFMFFTLKNSSKLIFGLSVIEVISLLVLSLVSSSENFGKSCLVSLW</sequence>
<keyword evidence="5 8" id="KW-1133">Transmembrane helix</keyword>
<keyword evidence="11" id="KW-1185">Reference proteome</keyword>
<dbReference type="GO" id="GO:0006506">
    <property type="term" value="P:GPI anchor biosynthetic process"/>
    <property type="evidence" value="ECO:0007669"/>
    <property type="project" value="UniProtKB-KW"/>
</dbReference>
<protein>
    <submittedName>
        <fullName evidence="10">Post-GPI attachment to proteins factor 2-like protein</fullName>
    </submittedName>
</protein>
<feature type="domain" description="CWH43-like N-terminal" evidence="9">
    <location>
        <begin position="23"/>
        <end position="129"/>
    </location>
</feature>
<evidence type="ECO:0000313" key="10">
    <source>
        <dbReference type="EMBL" id="RWS20094.1"/>
    </source>
</evidence>
<keyword evidence="3" id="KW-0337">GPI-anchor biosynthesis</keyword>
<dbReference type="Pfam" id="PF10277">
    <property type="entry name" value="Frag1"/>
    <property type="match status" value="1"/>
</dbReference>
<name>A0A443RXZ7_9ACAR</name>
<comment type="caution">
    <text evidence="10">The sequence shown here is derived from an EMBL/GenBank/DDBJ whole genome shotgun (WGS) entry which is preliminary data.</text>
</comment>
<evidence type="ECO:0000256" key="4">
    <source>
        <dbReference type="ARBA" id="ARBA00022692"/>
    </source>
</evidence>
<evidence type="ECO:0000259" key="9">
    <source>
        <dbReference type="Pfam" id="PF10277"/>
    </source>
</evidence>
<comment type="subcellular location">
    <subcellularLocation>
        <location evidence="1">Golgi apparatus membrane</location>
        <topology evidence="1">Multi-pass membrane protein</topology>
    </subcellularLocation>
</comment>
<dbReference type="GO" id="GO:0005789">
    <property type="term" value="C:endoplasmic reticulum membrane"/>
    <property type="evidence" value="ECO:0007669"/>
    <property type="project" value="TreeGrafter"/>
</dbReference>
<feature type="transmembrane region" description="Helical" evidence="8">
    <location>
        <begin position="106"/>
        <end position="124"/>
    </location>
</feature>
<evidence type="ECO:0000256" key="1">
    <source>
        <dbReference type="ARBA" id="ARBA00004653"/>
    </source>
</evidence>
<dbReference type="InterPro" id="IPR019402">
    <property type="entry name" value="CWH43_N"/>
</dbReference>
<proteinExistence type="inferred from homology"/>
<dbReference type="STRING" id="299467.A0A443RXZ7"/>
<keyword evidence="4 8" id="KW-0812">Transmembrane</keyword>
<dbReference type="InterPro" id="IPR039545">
    <property type="entry name" value="PGAP2"/>
</dbReference>
<accession>A0A443RXZ7</accession>
<dbReference type="PANTHER" id="PTHR12892:SF11">
    <property type="entry name" value="POST-GPI ATTACHMENT TO PROTEINS FACTOR 2"/>
    <property type="match status" value="1"/>
</dbReference>
<keyword evidence="6" id="KW-0333">Golgi apparatus</keyword>
<dbReference type="VEuPathDB" id="VectorBase:LDEU011946"/>
<dbReference type="OrthoDB" id="68581at2759"/>
<evidence type="ECO:0000256" key="7">
    <source>
        <dbReference type="ARBA" id="ARBA00023136"/>
    </source>
</evidence>
<dbReference type="PANTHER" id="PTHR12892">
    <property type="entry name" value="FGF RECEPTOR ACTIVATING PROTEIN 1"/>
    <property type="match status" value="1"/>
</dbReference>
<evidence type="ECO:0000256" key="8">
    <source>
        <dbReference type="SAM" id="Phobius"/>
    </source>
</evidence>
<organism evidence="10 11">
    <name type="scientific">Leptotrombidium deliense</name>
    <dbReference type="NCBI Taxonomy" id="299467"/>
    <lineage>
        <taxon>Eukaryota</taxon>
        <taxon>Metazoa</taxon>
        <taxon>Ecdysozoa</taxon>
        <taxon>Arthropoda</taxon>
        <taxon>Chelicerata</taxon>
        <taxon>Arachnida</taxon>
        <taxon>Acari</taxon>
        <taxon>Acariformes</taxon>
        <taxon>Trombidiformes</taxon>
        <taxon>Prostigmata</taxon>
        <taxon>Anystina</taxon>
        <taxon>Parasitengona</taxon>
        <taxon>Trombiculoidea</taxon>
        <taxon>Trombiculidae</taxon>
        <taxon>Leptotrombidium</taxon>
    </lineage>
</organism>
<dbReference type="GO" id="GO:0000139">
    <property type="term" value="C:Golgi membrane"/>
    <property type="evidence" value="ECO:0007669"/>
    <property type="project" value="UniProtKB-SubCell"/>
</dbReference>
<feature type="transmembrane region" description="Helical" evidence="8">
    <location>
        <begin position="77"/>
        <end position="99"/>
    </location>
</feature>
<gene>
    <name evidence="10" type="ORF">B4U80_09625</name>
</gene>
<evidence type="ECO:0000256" key="2">
    <source>
        <dbReference type="ARBA" id="ARBA00007414"/>
    </source>
</evidence>
<dbReference type="EMBL" id="NCKV01020109">
    <property type="protein sequence ID" value="RWS20094.1"/>
    <property type="molecule type" value="Genomic_DNA"/>
</dbReference>
<feature type="transmembrane region" description="Helical" evidence="8">
    <location>
        <begin position="21"/>
        <end position="45"/>
    </location>
</feature>
<evidence type="ECO:0000313" key="11">
    <source>
        <dbReference type="Proteomes" id="UP000288716"/>
    </source>
</evidence>
<evidence type="ECO:0000256" key="5">
    <source>
        <dbReference type="ARBA" id="ARBA00022989"/>
    </source>
</evidence>
<reference evidence="10 11" key="1">
    <citation type="journal article" date="2018" name="Gigascience">
        <title>Genomes of trombidid mites reveal novel predicted allergens and laterally-transferred genes associated with secondary metabolism.</title>
        <authorList>
            <person name="Dong X."/>
            <person name="Chaisiri K."/>
            <person name="Xia D."/>
            <person name="Armstrong S.D."/>
            <person name="Fang Y."/>
            <person name="Donnelly M.J."/>
            <person name="Kadowaki T."/>
            <person name="McGarry J.W."/>
            <person name="Darby A.C."/>
            <person name="Makepeace B.L."/>
        </authorList>
    </citation>
    <scope>NUCLEOTIDE SEQUENCE [LARGE SCALE GENOMIC DNA]</scope>
    <source>
        <strain evidence="10">UoL-UT</strain>
    </source>
</reference>
<evidence type="ECO:0000256" key="3">
    <source>
        <dbReference type="ARBA" id="ARBA00022502"/>
    </source>
</evidence>